<keyword evidence="1" id="KW-0472">Membrane</keyword>
<dbReference type="STRING" id="1121301.SAMN02745912_01442"/>
<sequence length="265" mass="30660">MDKVYNRNLILILVYLIVDTIFLAGYMFMVIFQREGYEPQVYKDAYVYLVTFSFIFSNFLFMLWDKGELENLLDNRLKGLGITKTILRYYRNLFIEIIILAFVLVPLIIAIFIIGNLNHINFVLPLFIQAAWGMAVLSIRGYLVTLKCDKLWKELFIILFMFTVIILTIVFLYFYSQYGRLVITTVYDNDIPMGFFVNPLLTIVGLLYLQTGSPTYIGYIPVIYTIGFCVFIFILSLLLTIKKVSYELGGKNIAKSSSGKNIEKA</sequence>
<feature type="transmembrane region" description="Helical" evidence="1">
    <location>
        <begin position="216"/>
        <end position="241"/>
    </location>
</feature>
<keyword evidence="1" id="KW-0812">Transmembrane</keyword>
<dbReference type="OrthoDB" id="1950876at2"/>
<protein>
    <recommendedName>
        <fullName evidence="4">ABC-2 family transporter protein</fullName>
    </recommendedName>
</protein>
<organism evidence="2 3">
    <name type="scientific">Paramaledivibacter caminithermalis (strain DSM 15212 / CIP 107654 / DViRD3)</name>
    <name type="common">Clostridium caminithermale</name>
    <dbReference type="NCBI Taxonomy" id="1121301"/>
    <lineage>
        <taxon>Bacteria</taxon>
        <taxon>Bacillati</taxon>
        <taxon>Bacillota</taxon>
        <taxon>Clostridia</taxon>
        <taxon>Peptostreptococcales</taxon>
        <taxon>Caminicellaceae</taxon>
        <taxon>Paramaledivibacter</taxon>
    </lineage>
</organism>
<feature type="transmembrane region" description="Helical" evidence="1">
    <location>
        <begin position="45"/>
        <end position="64"/>
    </location>
</feature>
<dbReference type="Proteomes" id="UP000184465">
    <property type="component" value="Unassembled WGS sequence"/>
</dbReference>
<keyword evidence="1" id="KW-1133">Transmembrane helix</keyword>
<evidence type="ECO:0000313" key="3">
    <source>
        <dbReference type="Proteomes" id="UP000184465"/>
    </source>
</evidence>
<name>A0A1M6MW69_PARC5</name>
<dbReference type="RefSeq" id="WP_073148409.1">
    <property type="nucleotide sequence ID" value="NZ_FRAG01000013.1"/>
</dbReference>
<evidence type="ECO:0008006" key="4">
    <source>
        <dbReference type="Google" id="ProtNLM"/>
    </source>
</evidence>
<reference evidence="2 3" key="1">
    <citation type="submission" date="2016-11" db="EMBL/GenBank/DDBJ databases">
        <authorList>
            <person name="Jaros S."/>
            <person name="Januszkiewicz K."/>
            <person name="Wedrychowicz H."/>
        </authorList>
    </citation>
    <scope>NUCLEOTIDE SEQUENCE [LARGE SCALE GENOMIC DNA]</scope>
    <source>
        <strain evidence="2 3">DSM 15212</strain>
    </source>
</reference>
<evidence type="ECO:0000256" key="1">
    <source>
        <dbReference type="SAM" id="Phobius"/>
    </source>
</evidence>
<dbReference type="EMBL" id="FRAG01000013">
    <property type="protein sequence ID" value="SHJ87684.1"/>
    <property type="molecule type" value="Genomic_DNA"/>
</dbReference>
<feature type="transmembrane region" description="Helical" evidence="1">
    <location>
        <begin position="155"/>
        <end position="176"/>
    </location>
</feature>
<accession>A0A1M6MW69</accession>
<proteinExistence type="predicted"/>
<keyword evidence="3" id="KW-1185">Reference proteome</keyword>
<gene>
    <name evidence="2" type="ORF">SAMN02745912_01442</name>
</gene>
<evidence type="ECO:0000313" key="2">
    <source>
        <dbReference type="EMBL" id="SHJ87684.1"/>
    </source>
</evidence>
<feature type="transmembrane region" description="Helical" evidence="1">
    <location>
        <begin position="12"/>
        <end position="33"/>
    </location>
</feature>
<feature type="transmembrane region" description="Helical" evidence="1">
    <location>
        <begin position="93"/>
        <end position="114"/>
    </location>
</feature>
<dbReference type="AlphaFoldDB" id="A0A1M6MW69"/>
<feature type="transmembrane region" description="Helical" evidence="1">
    <location>
        <begin position="191"/>
        <end position="209"/>
    </location>
</feature>
<feature type="transmembrane region" description="Helical" evidence="1">
    <location>
        <begin position="120"/>
        <end position="143"/>
    </location>
</feature>